<proteinExistence type="predicted"/>
<dbReference type="InterPro" id="IPR011009">
    <property type="entry name" value="Kinase-like_dom_sf"/>
</dbReference>
<dbReference type="Proteomes" id="UP000619376">
    <property type="component" value="Unassembled WGS sequence"/>
</dbReference>
<feature type="compositionally biased region" description="Low complexity" evidence="1">
    <location>
        <begin position="304"/>
        <end position="350"/>
    </location>
</feature>
<dbReference type="Proteomes" id="UP000539473">
    <property type="component" value="Unassembled WGS sequence"/>
</dbReference>
<feature type="compositionally biased region" description="Basic and acidic residues" evidence="1">
    <location>
        <begin position="398"/>
        <end position="408"/>
    </location>
</feature>
<name>A0A7W8KKD5_9DEIO</name>
<comment type="caution">
    <text evidence="4">The sequence shown here is derived from an EMBL/GenBank/DDBJ whole genome shotgun (WGS) entry which is preliminary data.</text>
</comment>
<reference evidence="4 5" key="3">
    <citation type="submission" date="2020-08" db="EMBL/GenBank/DDBJ databases">
        <title>Genomic Encyclopedia of Type Strains, Phase IV (KMG-IV): sequencing the most valuable type-strain genomes for metagenomic binning, comparative biology and taxonomic classification.</title>
        <authorList>
            <person name="Goeker M."/>
        </authorList>
    </citation>
    <scope>NUCLEOTIDE SEQUENCE [LARGE SCALE GENOMIC DNA]</scope>
    <source>
        <strain evidence="4 5">DSM 27521</strain>
    </source>
</reference>
<dbReference type="Pfam" id="PF08308">
    <property type="entry name" value="PEGA"/>
    <property type="match status" value="1"/>
</dbReference>
<feature type="compositionally biased region" description="Pro residues" evidence="1">
    <location>
        <begin position="465"/>
        <end position="475"/>
    </location>
</feature>
<evidence type="ECO:0000313" key="6">
    <source>
        <dbReference type="Proteomes" id="UP000619376"/>
    </source>
</evidence>
<feature type="compositionally biased region" description="Pro residues" evidence="1">
    <location>
        <begin position="289"/>
        <end position="303"/>
    </location>
</feature>
<dbReference type="AlphaFoldDB" id="A0A7W8KKD5"/>
<gene>
    <name evidence="3" type="ORF">GCM10017781_35880</name>
    <name evidence="4" type="ORF">HNQ07_003650</name>
</gene>
<dbReference type="EMBL" id="JACHFK010000011">
    <property type="protein sequence ID" value="MBB5378149.1"/>
    <property type="molecule type" value="Genomic_DNA"/>
</dbReference>
<feature type="compositionally biased region" description="Basic and acidic residues" evidence="1">
    <location>
        <begin position="450"/>
        <end position="464"/>
    </location>
</feature>
<evidence type="ECO:0000313" key="5">
    <source>
        <dbReference type="Proteomes" id="UP000539473"/>
    </source>
</evidence>
<feature type="domain" description="PEGA" evidence="2">
    <location>
        <begin position="563"/>
        <end position="621"/>
    </location>
</feature>
<sequence length="626" mass="64295">MKPIGPYVAVRDMPGGGPVRTLRATDRLTGMPVLLHVLPFAPRLPELPDHPSLLPVVDRGMDGEDAYIVSELPMQAAPASDPLLAARDVLTALGPLHRRGLAHGGISAAQLWEVDGRVALAGMGLPWQDQPTTGGDLRALVRAVEDIGLLPAALEPLRDAPDAMTATDALALLDAPPSAGTTAAPAQETPPVTAALSEAKPGPADTQAETTTGSRPPELPADTVADTPHDGSPIVLGEPGAAPTVEAPALPHPVPGAGSGRTKKARPVLNRTPASRAAPPAAPVEDRPTAPPPVTPAPPPAPEPVEVSPDASAESPVVSATPAPVPGSPVLEAAADSPPPATDSADVPATGSPVPAYSSAPAGTVETPQERRRRQNAERLEQAKLDAQAAAARKAARLRAEAQDRPAEPIRIGGADAGPGVLGSDDLPDWTPPEDGHTDPGTARPTLKMRTVERLPESLRRPPEPEPVPEPPPSGRLPARHVAGAPIRIGWDEDDSWRVVKTVEGPPARPPRRAPRWLLPLLGSALVLALAGGIAMHLPRPAARAACCDVTFTLRGAAGATARLTVEQAPAGANLTPGQELGRAPGQLHLPAAGTYRLRVVADGYAPGELSVTVPRSLPVSINLGP</sequence>
<evidence type="ECO:0000256" key="1">
    <source>
        <dbReference type="SAM" id="MobiDB-lite"/>
    </source>
</evidence>
<dbReference type="SUPFAM" id="SSF56112">
    <property type="entry name" value="Protein kinase-like (PK-like)"/>
    <property type="match status" value="1"/>
</dbReference>
<dbReference type="EMBL" id="BNAJ01000011">
    <property type="protein sequence ID" value="GHF56388.1"/>
    <property type="molecule type" value="Genomic_DNA"/>
</dbReference>
<dbReference type="InterPro" id="IPR013229">
    <property type="entry name" value="PEGA"/>
</dbReference>
<accession>A0A7W8KKD5</accession>
<reference evidence="6" key="2">
    <citation type="journal article" date="2019" name="Int. J. Syst. Evol. Microbiol.">
        <title>The Global Catalogue of Microorganisms (GCM) 10K type strain sequencing project: providing services to taxonomists for standard genome sequencing and annotation.</title>
        <authorList>
            <consortium name="The Broad Institute Genomics Platform"/>
            <consortium name="The Broad Institute Genome Sequencing Center for Infectious Disease"/>
            <person name="Wu L."/>
            <person name="Ma J."/>
        </authorList>
    </citation>
    <scope>NUCLEOTIDE SEQUENCE [LARGE SCALE GENOMIC DNA]</scope>
    <source>
        <strain evidence="6">CGMCC 1.18437</strain>
    </source>
</reference>
<evidence type="ECO:0000313" key="3">
    <source>
        <dbReference type="EMBL" id="GHF56388.1"/>
    </source>
</evidence>
<feature type="compositionally biased region" description="Basic and acidic residues" evidence="1">
    <location>
        <begin position="375"/>
        <end position="384"/>
    </location>
</feature>
<organism evidence="4 5">
    <name type="scientific">Deinococcus metalli</name>
    <dbReference type="NCBI Taxonomy" id="1141878"/>
    <lineage>
        <taxon>Bacteria</taxon>
        <taxon>Thermotogati</taxon>
        <taxon>Deinococcota</taxon>
        <taxon>Deinococci</taxon>
        <taxon>Deinococcales</taxon>
        <taxon>Deinococcaceae</taxon>
        <taxon>Deinococcus</taxon>
    </lineage>
</organism>
<feature type="compositionally biased region" description="Low complexity" evidence="1">
    <location>
        <begin position="175"/>
        <end position="186"/>
    </location>
</feature>
<reference evidence="3" key="4">
    <citation type="submission" date="2024-05" db="EMBL/GenBank/DDBJ databases">
        <authorList>
            <person name="Sun Q."/>
            <person name="Zhou Y."/>
        </authorList>
    </citation>
    <scope>NUCLEOTIDE SEQUENCE</scope>
    <source>
        <strain evidence="3">CGMCC 1.18437</strain>
    </source>
</reference>
<reference evidence="3" key="1">
    <citation type="journal article" date="2014" name="Int. J. Syst. Evol. Microbiol.">
        <title>Complete genome of a new Firmicutes species belonging to the dominant human colonic microbiota ('Ruminococcus bicirculans') reveals two chromosomes and a selective capacity to utilize plant glucans.</title>
        <authorList>
            <consortium name="NISC Comparative Sequencing Program"/>
            <person name="Wegmann U."/>
            <person name="Louis P."/>
            <person name="Goesmann A."/>
            <person name="Henrissat B."/>
            <person name="Duncan S.H."/>
            <person name="Flint H.J."/>
        </authorList>
    </citation>
    <scope>NUCLEOTIDE SEQUENCE</scope>
    <source>
        <strain evidence="3">CGMCC 1.18437</strain>
    </source>
</reference>
<dbReference type="RefSeq" id="WP_184114364.1">
    <property type="nucleotide sequence ID" value="NZ_BNAJ01000011.1"/>
</dbReference>
<feature type="region of interest" description="Disordered" evidence="1">
    <location>
        <begin position="175"/>
        <end position="478"/>
    </location>
</feature>
<evidence type="ECO:0000313" key="4">
    <source>
        <dbReference type="EMBL" id="MBB5378149.1"/>
    </source>
</evidence>
<keyword evidence="6" id="KW-1185">Reference proteome</keyword>
<protein>
    <recommendedName>
        <fullName evidence="2">PEGA domain-containing protein</fullName>
    </recommendedName>
</protein>
<evidence type="ECO:0000259" key="2">
    <source>
        <dbReference type="Pfam" id="PF08308"/>
    </source>
</evidence>